<dbReference type="Gene3D" id="2.40.50.140">
    <property type="entry name" value="Nucleic acid-binding proteins"/>
    <property type="match status" value="1"/>
</dbReference>
<dbReference type="InterPro" id="IPR029063">
    <property type="entry name" value="SAM-dependent_MTases_sf"/>
</dbReference>
<dbReference type="Gene3D" id="3.40.50.150">
    <property type="entry name" value="Vaccinia Virus protein VP39"/>
    <property type="match status" value="1"/>
</dbReference>
<dbReference type="Pfam" id="PF05958">
    <property type="entry name" value="tRNA_U5-meth_tr"/>
    <property type="match status" value="1"/>
</dbReference>
<feature type="binding site" evidence="4">
    <location>
        <position position="277"/>
    </location>
    <ligand>
        <name>S-adenosyl-L-methionine</name>
        <dbReference type="ChEBI" id="CHEBI:59789"/>
    </ligand>
</feature>
<dbReference type="PROSITE" id="PS51687">
    <property type="entry name" value="SAM_MT_RNA_M5U"/>
    <property type="match status" value="1"/>
</dbReference>
<name>A0AA49JV18_9BACT</name>
<keyword evidence="8" id="KW-1185">Reference proteome</keyword>
<dbReference type="GO" id="GO:0070041">
    <property type="term" value="F:rRNA (uridine-C5-)-methyltransferase activity"/>
    <property type="evidence" value="ECO:0007669"/>
    <property type="project" value="TreeGrafter"/>
</dbReference>
<dbReference type="CDD" id="cd02440">
    <property type="entry name" value="AdoMet_MTases"/>
    <property type="match status" value="1"/>
</dbReference>
<accession>A0AA49JV18</accession>
<feature type="binding site" evidence="4">
    <location>
        <position position="248"/>
    </location>
    <ligand>
        <name>S-adenosyl-L-methionine</name>
        <dbReference type="ChEBI" id="CHEBI:59789"/>
    </ligand>
</feature>
<proteinExistence type="inferred from homology"/>
<dbReference type="EMBL" id="CP130612">
    <property type="protein sequence ID" value="WKW12377.1"/>
    <property type="molecule type" value="Genomic_DNA"/>
</dbReference>
<keyword evidence="1 4" id="KW-0489">Methyltransferase</keyword>
<evidence type="ECO:0000256" key="1">
    <source>
        <dbReference type="ARBA" id="ARBA00022603"/>
    </source>
</evidence>
<evidence type="ECO:0000256" key="4">
    <source>
        <dbReference type="PROSITE-ProRule" id="PRU01024"/>
    </source>
</evidence>
<evidence type="ECO:0000256" key="5">
    <source>
        <dbReference type="PROSITE-ProRule" id="PRU10015"/>
    </source>
</evidence>
<dbReference type="Proteomes" id="UP001229955">
    <property type="component" value="Chromosome"/>
</dbReference>
<keyword evidence="2 4" id="KW-0808">Transferase</keyword>
<dbReference type="InterPro" id="IPR010280">
    <property type="entry name" value="U5_MeTrfase_fam"/>
</dbReference>
<dbReference type="KEGG" id="pspc:Strain318_001661"/>
<feature type="binding site" evidence="4">
    <location>
        <position position="298"/>
    </location>
    <ligand>
        <name>S-adenosyl-L-methionine</name>
        <dbReference type="ChEBI" id="CHEBI:59789"/>
    </ligand>
</feature>
<evidence type="ECO:0000313" key="8">
    <source>
        <dbReference type="Proteomes" id="UP001229955"/>
    </source>
</evidence>
<dbReference type="RefSeq" id="WP_367885253.1">
    <property type="nucleotide sequence ID" value="NZ_CP130612.1"/>
</dbReference>
<evidence type="ECO:0000256" key="3">
    <source>
        <dbReference type="ARBA" id="ARBA00022691"/>
    </source>
</evidence>
<dbReference type="Gene3D" id="2.40.50.1070">
    <property type="match status" value="1"/>
</dbReference>
<sequence>MTLTTLDIASISAGGDGVARHDGLVVFTPRTAPGDRVVAEVSVQGRVGRGRLVRVEREGSVRIPARCAHYEAPDRCGGCQWQHVDIAAQRDAKRAMLRDAFQRIGKREIPLPAMHAGEPWRYRRSLTLAMRKRASGEWYAGLRAFDDPEDVFELEDCLITAEPVLAGWREVMAAAVHLPDEPRLRGTVRVIQDRPHFVLEGGKEWSELSAFLDAVPTLAAVWWQAEGKRRRLVADRRPANEPGASFAQVNPEMAEALHAVVVQRVMAHAPQRVIDAFSGAGDTAAAIAAQGVRVVAIEADEDATAYAATRLATRLANGSRAIAARVEDVLPAHLPADVVILNPPRSGVDAKVTAALLKSPPKAIIYVSCDPATLARDVSRLPGWAVQHIECYDLFPQTAHVETLCELRPESP</sequence>
<gene>
    <name evidence="6" type="ORF">Strain138_001662</name>
    <name evidence="7" type="ORF">Strain318_001661</name>
</gene>
<evidence type="ECO:0000313" key="7">
    <source>
        <dbReference type="EMBL" id="WKW15284.1"/>
    </source>
</evidence>
<dbReference type="AlphaFoldDB" id="A0AA49JV18"/>
<dbReference type="EMBL" id="CP130613">
    <property type="protein sequence ID" value="WKW15284.1"/>
    <property type="molecule type" value="Genomic_DNA"/>
</dbReference>
<dbReference type="PROSITE" id="PS01230">
    <property type="entry name" value="TRMA_1"/>
    <property type="match status" value="1"/>
</dbReference>
<evidence type="ECO:0000313" key="6">
    <source>
        <dbReference type="EMBL" id="WKW12377.1"/>
    </source>
</evidence>
<feature type="binding site" evidence="4">
    <location>
        <position position="342"/>
    </location>
    <ligand>
        <name>S-adenosyl-L-methionine</name>
        <dbReference type="ChEBI" id="CHEBI:59789"/>
    </ligand>
</feature>
<dbReference type="SUPFAM" id="SSF53335">
    <property type="entry name" value="S-adenosyl-L-methionine-dependent methyltransferases"/>
    <property type="match status" value="1"/>
</dbReference>
<evidence type="ECO:0008006" key="9">
    <source>
        <dbReference type="Google" id="ProtNLM"/>
    </source>
</evidence>
<dbReference type="PANTHER" id="PTHR11061:SF30">
    <property type="entry name" value="TRNA (URACIL(54)-C(5))-METHYLTRANSFERASE"/>
    <property type="match status" value="1"/>
</dbReference>
<dbReference type="GO" id="GO:0070475">
    <property type="term" value="P:rRNA base methylation"/>
    <property type="evidence" value="ECO:0007669"/>
    <property type="project" value="TreeGrafter"/>
</dbReference>
<comment type="similarity">
    <text evidence="4">Belongs to the class I-like SAM-binding methyltransferase superfamily. RNA M5U methyltransferase family.</text>
</comment>
<reference evidence="6" key="1">
    <citation type="submission" date="2023-07" db="EMBL/GenBank/DDBJ databases">
        <authorList>
            <person name="Haufschild T."/>
            <person name="Kallscheuer N."/>
            <person name="Hammer J."/>
            <person name="Kohn T."/>
            <person name="Kabuu M."/>
            <person name="Jogler M."/>
            <person name="Wohfarth N."/>
            <person name="Heuer A."/>
            <person name="Rohde M."/>
            <person name="van Teeseling M.C.F."/>
            <person name="Jogler C."/>
        </authorList>
    </citation>
    <scope>NUCLEOTIDE SEQUENCE</scope>
    <source>
        <strain evidence="6">Strain 138</strain>
        <strain evidence="7">Strain 318</strain>
    </source>
</reference>
<evidence type="ECO:0000256" key="2">
    <source>
        <dbReference type="ARBA" id="ARBA00022679"/>
    </source>
</evidence>
<feature type="active site" evidence="5">
    <location>
        <position position="369"/>
    </location>
</feature>
<organism evidence="6">
    <name type="scientific">Pseudogemmatithrix spongiicola</name>
    <dbReference type="NCBI Taxonomy" id="3062599"/>
    <lineage>
        <taxon>Bacteria</taxon>
        <taxon>Pseudomonadati</taxon>
        <taxon>Gemmatimonadota</taxon>
        <taxon>Gemmatimonadia</taxon>
        <taxon>Gemmatimonadales</taxon>
        <taxon>Gemmatimonadaceae</taxon>
        <taxon>Pseudogemmatithrix</taxon>
    </lineage>
</organism>
<protein>
    <recommendedName>
        <fullName evidence="9">TRAM domain-containing protein</fullName>
    </recommendedName>
</protein>
<dbReference type="InterPro" id="IPR012340">
    <property type="entry name" value="NA-bd_OB-fold"/>
</dbReference>
<dbReference type="InterPro" id="IPR030390">
    <property type="entry name" value="MeTrfase_TrmA_AS"/>
</dbReference>
<dbReference type="SUPFAM" id="SSF50249">
    <property type="entry name" value="Nucleic acid-binding proteins"/>
    <property type="match status" value="1"/>
</dbReference>
<feature type="active site" description="Nucleophile" evidence="4">
    <location>
        <position position="369"/>
    </location>
</feature>
<accession>A0AA49Q810</accession>
<dbReference type="PANTHER" id="PTHR11061">
    <property type="entry name" value="RNA M5U METHYLTRANSFERASE"/>
    <property type="match status" value="1"/>
</dbReference>
<keyword evidence="3 4" id="KW-0949">S-adenosyl-L-methionine</keyword>